<feature type="region of interest" description="Disordered" evidence="2">
    <location>
        <begin position="595"/>
        <end position="637"/>
    </location>
</feature>
<evidence type="ECO:0000256" key="3">
    <source>
        <dbReference type="SAM" id="Phobius"/>
    </source>
</evidence>
<evidence type="ECO:0000259" key="5">
    <source>
        <dbReference type="PROSITE" id="PS51767"/>
    </source>
</evidence>
<dbReference type="PROSITE" id="PS51767">
    <property type="entry name" value="PEPTIDASE_A1"/>
    <property type="match status" value="1"/>
</dbReference>
<dbReference type="OrthoDB" id="4074350at2759"/>
<comment type="similarity">
    <text evidence="1">Belongs to the peptidase A1 family.</text>
</comment>
<feature type="compositionally biased region" description="Basic and acidic residues" evidence="2">
    <location>
        <begin position="612"/>
        <end position="623"/>
    </location>
</feature>
<feature type="domain" description="Peptidase A1" evidence="5">
    <location>
        <begin position="77"/>
        <end position="431"/>
    </location>
</feature>
<keyword evidence="3" id="KW-1133">Transmembrane helix</keyword>
<dbReference type="GO" id="GO:0004190">
    <property type="term" value="F:aspartic-type endopeptidase activity"/>
    <property type="evidence" value="ECO:0007669"/>
    <property type="project" value="InterPro"/>
</dbReference>
<dbReference type="Proteomes" id="UP000799291">
    <property type="component" value="Unassembled WGS sequence"/>
</dbReference>
<dbReference type="InterPro" id="IPR033121">
    <property type="entry name" value="PEPTIDASE_A1"/>
</dbReference>
<keyword evidence="6" id="KW-0645">Protease</keyword>
<dbReference type="GO" id="GO:0006508">
    <property type="term" value="P:proteolysis"/>
    <property type="evidence" value="ECO:0007669"/>
    <property type="project" value="UniProtKB-KW"/>
</dbReference>
<protein>
    <submittedName>
        <fullName evidence="6">Acid protease</fullName>
    </submittedName>
</protein>
<dbReference type="PANTHER" id="PTHR47965">
    <property type="entry name" value="ASPARTYL PROTEASE-RELATED"/>
    <property type="match status" value="1"/>
</dbReference>
<name>A0A6G1ITM0_9PLEO</name>
<dbReference type="GO" id="GO:0031505">
    <property type="term" value="P:fungal-type cell wall organization"/>
    <property type="evidence" value="ECO:0007669"/>
    <property type="project" value="TreeGrafter"/>
</dbReference>
<keyword evidence="3" id="KW-0812">Transmembrane</keyword>
<gene>
    <name evidence="6" type="ORF">K458DRAFT_406211</name>
</gene>
<keyword evidence="4" id="KW-0732">Signal</keyword>
<feature type="region of interest" description="Disordered" evidence="2">
    <location>
        <begin position="452"/>
        <end position="473"/>
    </location>
</feature>
<evidence type="ECO:0000313" key="6">
    <source>
        <dbReference type="EMBL" id="KAF2681582.1"/>
    </source>
</evidence>
<dbReference type="PRINTS" id="PR00792">
    <property type="entry name" value="PEPSIN"/>
</dbReference>
<dbReference type="AlphaFoldDB" id="A0A6G1ITM0"/>
<dbReference type="Pfam" id="PF00026">
    <property type="entry name" value="Asp"/>
    <property type="match status" value="1"/>
</dbReference>
<dbReference type="EMBL" id="MU005590">
    <property type="protein sequence ID" value="KAF2681582.1"/>
    <property type="molecule type" value="Genomic_DNA"/>
</dbReference>
<feature type="signal peptide" evidence="4">
    <location>
        <begin position="1"/>
        <end position="21"/>
    </location>
</feature>
<keyword evidence="7" id="KW-1185">Reference proteome</keyword>
<dbReference type="InterPro" id="IPR034164">
    <property type="entry name" value="Pepsin-like_dom"/>
</dbReference>
<dbReference type="CDD" id="cd05471">
    <property type="entry name" value="pepsin_like"/>
    <property type="match status" value="1"/>
</dbReference>
<dbReference type="GO" id="GO:0005576">
    <property type="term" value="C:extracellular region"/>
    <property type="evidence" value="ECO:0007669"/>
    <property type="project" value="TreeGrafter"/>
</dbReference>
<dbReference type="Gene3D" id="2.40.70.10">
    <property type="entry name" value="Acid Proteases"/>
    <property type="match status" value="2"/>
</dbReference>
<evidence type="ECO:0000256" key="4">
    <source>
        <dbReference type="SAM" id="SignalP"/>
    </source>
</evidence>
<organism evidence="6 7">
    <name type="scientific">Lentithecium fluviatile CBS 122367</name>
    <dbReference type="NCBI Taxonomy" id="1168545"/>
    <lineage>
        <taxon>Eukaryota</taxon>
        <taxon>Fungi</taxon>
        <taxon>Dikarya</taxon>
        <taxon>Ascomycota</taxon>
        <taxon>Pezizomycotina</taxon>
        <taxon>Dothideomycetes</taxon>
        <taxon>Pleosporomycetidae</taxon>
        <taxon>Pleosporales</taxon>
        <taxon>Massarineae</taxon>
        <taxon>Lentitheciaceae</taxon>
        <taxon>Lentithecium</taxon>
    </lineage>
</organism>
<dbReference type="SUPFAM" id="SSF50630">
    <property type="entry name" value="Acid proteases"/>
    <property type="match status" value="1"/>
</dbReference>
<keyword evidence="6" id="KW-0378">Hydrolase</keyword>
<evidence type="ECO:0000256" key="1">
    <source>
        <dbReference type="ARBA" id="ARBA00007447"/>
    </source>
</evidence>
<keyword evidence="3" id="KW-0472">Membrane</keyword>
<dbReference type="GO" id="GO:0009277">
    <property type="term" value="C:fungal-type cell wall"/>
    <property type="evidence" value="ECO:0007669"/>
    <property type="project" value="TreeGrafter"/>
</dbReference>
<accession>A0A6G1ITM0</accession>
<dbReference type="InterPro" id="IPR001461">
    <property type="entry name" value="Aspartic_peptidase_A1"/>
</dbReference>
<sequence>MRAFGHRTAVFLWTLLSVVTGLVLTGEEAVQSAHPAQKRWSKEGPHALKRRQANDTIAAPIVASVSQYWEGNDGPWSSFAIQIGNKPQNIRVLPSTASTSTWAVYAEGCPSDAPSDCPDSRGGTFNPNNSLTRVPNSIFQLGVEENLDFQVFGDFGFDTVTLGWQGSGGPSVDHSIVAGIADTTFTWLGVLGLNPRPTNFSTFPNNPQVSFIQALRNQNSIPSLSWAYTAGAQYRLNKVYGSLILGGYDTARFTKPSDTSTDLTFPFYTDIARDLLVGITSITTDKTTSSSSETKLLDSSIFAMLDSTIPYFYLPEAVCAAFESAFGLTYNTTSDLYTLNSTQHATLTKLNPSITFTLSPEVPAKSSDQAVQITLPYSAFDLNVSWPYAEESTAYFPLKRATNDTQYTLGRAFFQEAYVIADYERQNFSVWPCKWDSNTNNANVVAILSTDASTNNTDSTSGTNTSSGSSKKGLSTGATAGIGIGAALGVVALAASLWFFLLKPRRAQKQRAAELEAREPHVELGPHGSGLSSYYPNKDVNAELDSRPRHEMPDHDTKFGILEAPGERPKYEMDGTGTPTELDGGVGGKGNRGVVHEMDAQPAGGKLASWLKMERGPDRERDGGGSYFPEQAGRGGG</sequence>
<feature type="chain" id="PRO_5026181279" evidence="4">
    <location>
        <begin position="22"/>
        <end position="637"/>
    </location>
</feature>
<proteinExistence type="inferred from homology"/>
<evidence type="ECO:0000313" key="7">
    <source>
        <dbReference type="Proteomes" id="UP000799291"/>
    </source>
</evidence>
<dbReference type="PANTHER" id="PTHR47965:SF101">
    <property type="entry name" value="HYPOTHETICAL ASPARTYL PROTEASE (EUROFUNG)-RELATED"/>
    <property type="match status" value="1"/>
</dbReference>
<reference evidence="6" key="1">
    <citation type="journal article" date="2020" name="Stud. Mycol.">
        <title>101 Dothideomycetes genomes: a test case for predicting lifestyles and emergence of pathogens.</title>
        <authorList>
            <person name="Haridas S."/>
            <person name="Albert R."/>
            <person name="Binder M."/>
            <person name="Bloem J."/>
            <person name="Labutti K."/>
            <person name="Salamov A."/>
            <person name="Andreopoulos B."/>
            <person name="Baker S."/>
            <person name="Barry K."/>
            <person name="Bills G."/>
            <person name="Bluhm B."/>
            <person name="Cannon C."/>
            <person name="Castanera R."/>
            <person name="Culley D."/>
            <person name="Daum C."/>
            <person name="Ezra D."/>
            <person name="Gonzalez J."/>
            <person name="Henrissat B."/>
            <person name="Kuo A."/>
            <person name="Liang C."/>
            <person name="Lipzen A."/>
            <person name="Lutzoni F."/>
            <person name="Magnuson J."/>
            <person name="Mondo S."/>
            <person name="Nolan M."/>
            <person name="Ohm R."/>
            <person name="Pangilinan J."/>
            <person name="Park H.-J."/>
            <person name="Ramirez L."/>
            <person name="Alfaro M."/>
            <person name="Sun H."/>
            <person name="Tritt A."/>
            <person name="Yoshinaga Y."/>
            <person name="Zwiers L.-H."/>
            <person name="Turgeon B."/>
            <person name="Goodwin S."/>
            <person name="Spatafora J."/>
            <person name="Crous P."/>
            <person name="Grigoriev I."/>
        </authorList>
    </citation>
    <scope>NUCLEOTIDE SEQUENCE</scope>
    <source>
        <strain evidence="6">CBS 122367</strain>
    </source>
</reference>
<dbReference type="InterPro" id="IPR021109">
    <property type="entry name" value="Peptidase_aspartic_dom_sf"/>
</dbReference>
<evidence type="ECO:0000256" key="2">
    <source>
        <dbReference type="SAM" id="MobiDB-lite"/>
    </source>
</evidence>
<feature type="transmembrane region" description="Helical" evidence="3">
    <location>
        <begin position="480"/>
        <end position="501"/>
    </location>
</feature>